<reference evidence="2 3" key="1">
    <citation type="submission" date="2019-09" db="EMBL/GenBank/DDBJ databases">
        <title>Nitrincola iocasae sp. nov., a bacterium isolated from the sediment collected at a cold seep field in South China Sea.</title>
        <authorList>
            <person name="Zhang H."/>
            <person name="Wang H."/>
            <person name="Li C."/>
        </authorList>
    </citation>
    <scope>NUCLEOTIDE SEQUENCE [LARGE SCALE GENOMIC DNA]</scope>
    <source>
        <strain evidence="2 3">KXZD1103</strain>
    </source>
</reference>
<sequence length="116" mass="12218">MAEPSTTTAITVATGSVGLAAIIPGIDGNALIGAFAGATLFVMSAKELHHWMRAIYLLISLTMGYIAAPEIINLTFIKESGVAGFVGGVFCISVTLPLVRQVEDMNLINLIRGLRK</sequence>
<evidence type="ECO:0000313" key="2">
    <source>
        <dbReference type="EMBL" id="QEW06364.1"/>
    </source>
</evidence>
<gene>
    <name evidence="2" type="ORF">F5I99_07510</name>
</gene>
<evidence type="ECO:0000313" key="3">
    <source>
        <dbReference type="Proteomes" id="UP000325606"/>
    </source>
</evidence>
<dbReference type="Pfam" id="PF16931">
    <property type="entry name" value="Phage_holin_8"/>
    <property type="match status" value="1"/>
</dbReference>
<feature type="transmembrane region" description="Helical" evidence="1">
    <location>
        <begin position="20"/>
        <end position="42"/>
    </location>
</feature>
<dbReference type="KEGG" id="nik:F5I99_07510"/>
<dbReference type="InterPro" id="IPR032637">
    <property type="entry name" value="Phage_holin-like"/>
</dbReference>
<keyword evidence="1" id="KW-0472">Membrane</keyword>
<dbReference type="AlphaFoldDB" id="A0A5J6LCF6"/>
<dbReference type="RefSeq" id="WP_151054633.1">
    <property type="nucleotide sequence ID" value="NZ_CP044222.1"/>
</dbReference>
<dbReference type="EMBL" id="CP044222">
    <property type="protein sequence ID" value="QEW06364.1"/>
    <property type="molecule type" value="Genomic_DNA"/>
</dbReference>
<keyword evidence="3" id="KW-1185">Reference proteome</keyword>
<evidence type="ECO:0008006" key="4">
    <source>
        <dbReference type="Google" id="ProtNLM"/>
    </source>
</evidence>
<accession>A0A5J6LCF6</accession>
<proteinExistence type="predicted"/>
<feature type="transmembrane region" description="Helical" evidence="1">
    <location>
        <begin position="82"/>
        <end position="99"/>
    </location>
</feature>
<organism evidence="2 3">
    <name type="scientific">Nitrincola iocasae</name>
    <dbReference type="NCBI Taxonomy" id="2614693"/>
    <lineage>
        <taxon>Bacteria</taxon>
        <taxon>Pseudomonadati</taxon>
        <taxon>Pseudomonadota</taxon>
        <taxon>Gammaproteobacteria</taxon>
        <taxon>Oceanospirillales</taxon>
        <taxon>Oceanospirillaceae</taxon>
        <taxon>Nitrincola</taxon>
    </lineage>
</organism>
<keyword evidence="1" id="KW-1133">Transmembrane helix</keyword>
<keyword evidence="1" id="KW-0812">Transmembrane</keyword>
<dbReference type="Proteomes" id="UP000325606">
    <property type="component" value="Chromosome"/>
</dbReference>
<evidence type="ECO:0000256" key="1">
    <source>
        <dbReference type="SAM" id="Phobius"/>
    </source>
</evidence>
<protein>
    <recommendedName>
        <fullName evidence="4">Phage holin</fullName>
    </recommendedName>
</protein>
<feature type="transmembrane region" description="Helical" evidence="1">
    <location>
        <begin position="54"/>
        <end position="76"/>
    </location>
</feature>
<name>A0A5J6LCF6_9GAMM</name>